<accession>A0ABP4BFS2</accession>
<name>A0ABP4BFS2_9ACTN</name>
<sequence length="295" mass="32670">MTVLDEQEWRSRAAAHRTRLEEMIGGYLALRREGGSHPVDDFLFTYYGHRPGRLMAWHPGAGAVLAGARAEELGAGYADTPEGAVLDTAALLPRRLAAVRWIRDLLAAIAARPAHLGCFGLHEWAMVYRLEPERIRHASWPLRLPAEDVAALLDQRGVRCSHFDAFRFFTEPARPLNVLSPSRENRVELEQPGCLHANMDLYKWAYKLSPLVPGELVADCFALARRIRAVDMRASPYDLGALGYEPIRVETAEGRAEYAAHQRGFTEEAAPLRAALLEACDALLALAGRAVLESA</sequence>
<organism evidence="1 2">
    <name type="scientific">Actinocorallia libanotica</name>
    <dbReference type="NCBI Taxonomy" id="46162"/>
    <lineage>
        <taxon>Bacteria</taxon>
        <taxon>Bacillati</taxon>
        <taxon>Actinomycetota</taxon>
        <taxon>Actinomycetes</taxon>
        <taxon>Streptosporangiales</taxon>
        <taxon>Thermomonosporaceae</taxon>
        <taxon>Actinocorallia</taxon>
    </lineage>
</organism>
<evidence type="ECO:0008006" key="3">
    <source>
        <dbReference type="Google" id="ProtNLM"/>
    </source>
</evidence>
<keyword evidence="2" id="KW-1185">Reference proteome</keyword>
<dbReference type="RefSeq" id="WP_344241227.1">
    <property type="nucleotide sequence ID" value="NZ_BAAAHH010000010.1"/>
</dbReference>
<evidence type="ECO:0000313" key="1">
    <source>
        <dbReference type="EMBL" id="GAA0950464.1"/>
    </source>
</evidence>
<reference evidence="2" key="1">
    <citation type="journal article" date="2019" name="Int. J. Syst. Evol. Microbiol.">
        <title>The Global Catalogue of Microorganisms (GCM) 10K type strain sequencing project: providing services to taxonomists for standard genome sequencing and annotation.</title>
        <authorList>
            <consortium name="The Broad Institute Genomics Platform"/>
            <consortium name="The Broad Institute Genome Sequencing Center for Infectious Disease"/>
            <person name="Wu L."/>
            <person name="Ma J."/>
        </authorList>
    </citation>
    <scope>NUCLEOTIDE SEQUENCE [LARGE SCALE GENOMIC DNA]</scope>
    <source>
        <strain evidence="2">JCM 10696</strain>
    </source>
</reference>
<comment type="caution">
    <text evidence="1">The sequence shown here is derived from an EMBL/GenBank/DDBJ whole genome shotgun (WGS) entry which is preliminary data.</text>
</comment>
<dbReference type="Proteomes" id="UP001500665">
    <property type="component" value="Unassembled WGS sequence"/>
</dbReference>
<dbReference type="EMBL" id="BAAAHH010000010">
    <property type="protein sequence ID" value="GAA0950464.1"/>
    <property type="molecule type" value="Genomic_DNA"/>
</dbReference>
<protein>
    <recommendedName>
        <fullName evidence="3">3-methyladenine DNA glycosylase</fullName>
    </recommendedName>
</protein>
<gene>
    <name evidence="1" type="ORF">GCM10009550_28980</name>
</gene>
<evidence type="ECO:0000313" key="2">
    <source>
        <dbReference type="Proteomes" id="UP001500665"/>
    </source>
</evidence>
<proteinExistence type="predicted"/>